<evidence type="ECO:0000256" key="1">
    <source>
        <dbReference type="ARBA" id="ARBA00004141"/>
    </source>
</evidence>
<feature type="transmembrane region" description="Helical" evidence="10">
    <location>
        <begin position="365"/>
        <end position="388"/>
    </location>
</feature>
<dbReference type="PANTHER" id="PTHR43427">
    <property type="entry name" value="CHLORIDE CHANNEL PROTEIN CLC-E"/>
    <property type="match status" value="1"/>
</dbReference>
<dbReference type="InterPro" id="IPR014743">
    <property type="entry name" value="Cl-channel_core"/>
</dbReference>
<gene>
    <name evidence="11" type="ordered locus">Desdi_0391</name>
</gene>
<keyword evidence="3 10" id="KW-0812">Transmembrane</keyword>
<dbReference type="STRING" id="871963.Desdi_0391"/>
<feature type="transmembrane region" description="Helical" evidence="10">
    <location>
        <begin position="302"/>
        <end position="322"/>
    </location>
</feature>
<keyword evidence="12" id="KW-1185">Reference proteome</keyword>
<feature type="transmembrane region" description="Helical" evidence="10">
    <location>
        <begin position="334"/>
        <end position="353"/>
    </location>
</feature>
<organism evidence="11 12">
    <name type="scientific">Desulfitobacterium dichloroeliminans (strain LMG P-21439 / DCA1)</name>
    <dbReference type="NCBI Taxonomy" id="871963"/>
    <lineage>
        <taxon>Bacteria</taxon>
        <taxon>Bacillati</taxon>
        <taxon>Bacillota</taxon>
        <taxon>Clostridia</taxon>
        <taxon>Eubacteriales</taxon>
        <taxon>Desulfitobacteriaceae</taxon>
        <taxon>Desulfitobacterium</taxon>
    </lineage>
</organism>
<dbReference type="KEGG" id="ddl:Desdi_0391"/>
<name>L0F441_DESDL</name>
<evidence type="ECO:0000256" key="8">
    <source>
        <dbReference type="ARBA" id="ARBA00023214"/>
    </source>
</evidence>
<feature type="transmembrane region" description="Helical" evidence="10">
    <location>
        <begin position="145"/>
        <end position="172"/>
    </location>
</feature>
<evidence type="ECO:0000256" key="5">
    <source>
        <dbReference type="ARBA" id="ARBA00023065"/>
    </source>
</evidence>
<dbReference type="GO" id="GO:0005254">
    <property type="term" value="F:chloride channel activity"/>
    <property type="evidence" value="ECO:0007669"/>
    <property type="project" value="UniProtKB-KW"/>
</dbReference>
<dbReference type="GO" id="GO:0034707">
    <property type="term" value="C:chloride channel complex"/>
    <property type="evidence" value="ECO:0007669"/>
    <property type="project" value="UniProtKB-KW"/>
</dbReference>
<evidence type="ECO:0000256" key="6">
    <source>
        <dbReference type="ARBA" id="ARBA00023136"/>
    </source>
</evidence>
<feature type="transmembrane region" description="Helical" evidence="10">
    <location>
        <begin position="267"/>
        <end position="290"/>
    </location>
</feature>
<reference evidence="12" key="1">
    <citation type="submission" date="2012-02" db="EMBL/GenBank/DDBJ databases">
        <title>Complete sequence of Desulfitobacterium dichloroeliminans LMG P-21439.</title>
        <authorList>
            <person name="Lucas S."/>
            <person name="Han J."/>
            <person name="Lapidus A."/>
            <person name="Cheng J.-F."/>
            <person name="Goodwin L."/>
            <person name="Pitluck S."/>
            <person name="Peters L."/>
            <person name="Ovchinnikova G."/>
            <person name="Teshima H."/>
            <person name="Detter J.C."/>
            <person name="Han C."/>
            <person name="Tapia R."/>
            <person name="Land M."/>
            <person name="Hauser L."/>
            <person name="Kyrpides N."/>
            <person name="Ivanova N."/>
            <person name="Pagani I."/>
            <person name="Kruse T."/>
            <person name="de Vos W.M."/>
            <person name="Boon N."/>
            <person name="Smidt H."/>
            <person name="Woyke T."/>
        </authorList>
    </citation>
    <scope>NUCLEOTIDE SEQUENCE [LARGE SCALE GENOMIC DNA]</scope>
    <source>
        <strain evidence="12">LMG P-21439 / DCA1</strain>
    </source>
</reference>
<dbReference type="RefSeq" id="WP_015260944.1">
    <property type="nucleotide sequence ID" value="NC_019903.1"/>
</dbReference>
<dbReference type="PRINTS" id="PR00762">
    <property type="entry name" value="CLCHANNEL"/>
</dbReference>
<feature type="transmembrane region" description="Helical" evidence="10">
    <location>
        <begin position="97"/>
        <end position="121"/>
    </location>
</feature>
<evidence type="ECO:0000256" key="3">
    <source>
        <dbReference type="ARBA" id="ARBA00022692"/>
    </source>
</evidence>
<protein>
    <submittedName>
        <fullName evidence="11">Chloride channel protein EriC</fullName>
    </submittedName>
</protein>
<evidence type="ECO:0000256" key="10">
    <source>
        <dbReference type="SAM" id="Phobius"/>
    </source>
</evidence>
<keyword evidence="5" id="KW-0406">Ion transport</keyword>
<dbReference type="HOGENOM" id="CLU_015263_5_4_9"/>
<evidence type="ECO:0000256" key="9">
    <source>
        <dbReference type="ARBA" id="ARBA00023303"/>
    </source>
</evidence>
<evidence type="ECO:0000256" key="7">
    <source>
        <dbReference type="ARBA" id="ARBA00023173"/>
    </source>
</evidence>
<feature type="transmembrane region" description="Helical" evidence="10">
    <location>
        <begin position="430"/>
        <end position="449"/>
    </location>
</feature>
<feature type="transmembrane region" description="Helical" evidence="10">
    <location>
        <begin position="400"/>
        <end position="423"/>
    </location>
</feature>
<accession>L0F441</accession>
<keyword evidence="2" id="KW-0813">Transport</keyword>
<dbReference type="Proteomes" id="UP000010797">
    <property type="component" value="Chromosome"/>
</dbReference>
<dbReference type="Pfam" id="PF00654">
    <property type="entry name" value="Voltage_CLC"/>
    <property type="match status" value="1"/>
</dbReference>
<evidence type="ECO:0000313" key="11">
    <source>
        <dbReference type="EMBL" id="AGA67937.1"/>
    </source>
</evidence>
<feature type="transmembrane region" description="Helical" evidence="10">
    <location>
        <begin position="192"/>
        <end position="216"/>
    </location>
</feature>
<keyword evidence="4 10" id="KW-1133">Transmembrane helix</keyword>
<dbReference type="Gene3D" id="1.10.3080.10">
    <property type="entry name" value="Clc chloride channel"/>
    <property type="match status" value="1"/>
</dbReference>
<feature type="transmembrane region" description="Helical" evidence="10">
    <location>
        <begin position="56"/>
        <end position="77"/>
    </location>
</feature>
<sequence length="471" mass="51575">MSFKSFVVHIQETDNADAEGWVKGRLKIIRRMGNCEEQMSSYQKRYLLRKLKRTQFVWLSCLAVMIGVLASLGAGAIRFLPRFLNEYVLGMISKLGIATYIGSLSLALFGLFVTALLLWWAKPKGIADVMIAGYIKEISMGKKDVVLNTVGSILSLFMGLPVGSVGPSVYFGAGVANQVAMRLRKSPMKTRTLLACGAAGSLAALFNAPIGGMIFAIEILLHRYSTQYFSLIIISSFSASLMSQWMFGRSSIFMVPEYTWSSVAEIPFFLLLGLLCGGYAFIHIKTLYGFEAIWKKFHLSKYPAMLISIFVAWGAAVYFPYIRFSGFEGIEKALLGQLSLASLLMLLVIFLLAHSMLISSGFFGGIFGPVLFGGAMLGGAYGVILHLFVPGLAPFPGLYALLGIAGAVASTCRAPLTAIVLLLEMTTDYSLVLPLMITSVVAFTLHNSLEEQSVFTAKLFQSRRYRRSIPL</sequence>
<dbReference type="CDD" id="cd00400">
    <property type="entry name" value="Voltage_gated_ClC"/>
    <property type="match status" value="1"/>
</dbReference>
<keyword evidence="6 10" id="KW-0472">Membrane</keyword>
<keyword evidence="7" id="KW-0869">Chloride channel</keyword>
<dbReference type="EMBL" id="CP003344">
    <property type="protein sequence ID" value="AGA67937.1"/>
    <property type="molecule type" value="Genomic_DNA"/>
</dbReference>
<dbReference type="SUPFAM" id="SSF81340">
    <property type="entry name" value="Clc chloride channel"/>
    <property type="match status" value="1"/>
</dbReference>
<keyword evidence="8" id="KW-0868">Chloride</keyword>
<comment type="subcellular location">
    <subcellularLocation>
        <location evidence="1">Membrane</location>
        <topology evidence="1">Multi-pass membrane protein</topology>
    </subcellularLocation>
</comment>
<dbReference type="InterPro" id="IPR050368">
    <property type="entry name" value="ClC-type_chloride_channel"/>
</dbReference>
<evidence type="ECO:0000256" key="2">
    <source>
        <dbReference type="ARBA" id="ARBA00022448"/>
    </source>
</evidence>
<evidence type="ECO:0000256" key="4">
    <source>
        <dbReference type="ARBA" id="ARBA00022989"/>
    </source>
</evidence>
<dbReference type="InterPro" id="IPR001807">
    <property type="entry name" value="ClC"/>
</dbReference>
<dbReference type="AlphaFoldDB" id="L0F441"/>
<evidence type="ECO:0000313" key="12">
    <source>
        <dbReference type="Proteomes" id="UP000010797"/>
    </source>
</evidence>
<proteinExistence type="predicted"/>
<keyword evidence="9" id="KW-0407">Ion channel</keyword>
<feature type="transmembrane region" description="Helical" evidence="10">
    <location>
        <begin position="228"/>
        <end position="247"/>
    </location>
</feature>
<dbReference type="eggNOG" id="COG0038">
    <property type="taxonomic scope" value="Bacteria"/>
</dbReference>
<dbReference type="PANTHER" id="PTHR43427:SF6">
    <property type="entry name" value="CHLORIDE CHANNEL PROTEIN CLC-E"/>
    <property type="match status" value="1"/>
</dbReference>